<dbReference type="GO" id="GO:0046872">
    <property type="term" value="F:metal ion binding"/>
    <property type="evidence" value="ECO:0007669"/>
    <property type="project" value="UniProtKB-KW"/>
</dbReference>
<evidence type="ECO:0000256" key="1">
    <source>
        <dbReference type="ARBA" id="ARBA00022448"/>
    </source>
</evidence>
<keyword evidence="4" id="KW-0249">Electron transport</keyword>
<keyword evidence="3" id="KW-0479">Metal-binding</keyword>
<proteinExistence type="inferred from homology"/>
<comment type="cofactor">
    <cofactor evidence="7">
        <name>[2Fe-2S] cluster</name>
        <dbReference type="ChEBI" id="CHEBI:190135"/>
    </cofactor>
</comment>
<evidence type="ECO:0000313" key="12">
    <source>
        <dbReference type="Proteomes" id="UP000291562"/>
    </source>
</evidence>
<dbReference type="KEGG" id="xbc:ELE36_17975"/>
<evidence type="ECO:0000256" key="4">
    <source>
        <dbReference type="ARBA" id="ARBA00022982"/>
    </source>
</evidence>
<dbReference type="GO" id="GO:0051537">
    <property type="term" value="F:2 iron, 2 sulfur cluster binding"/>
    <property type="evidence" value="ECO:0007669"/>
    <property type="project" value="UniProtKB-KW"/>
</dbReference>
<evidence type="ECO:0000256" key="2">
    <source>
        <dbReference type="ARBA" id="ARBA00022714"/>
    </source>
</evidence>
<dbReference type="OrthoDB" id="9815350at2"/>
<sequence length="67" mass="6931">MYVCICNGITDKAIRQAASDGVRCMTELTRRTGCAGTCGSCADFAEQVLADAQPTSNFSLPLIAAAA</sequence>
<dbReference type="RefSeq" id="WP_129835752.1">
    <property type="nucleotide sequence ID" value="NZ_CP035704.1"/>
</dbReference>
<feature type="domain" description="BFD-like [2Fe-2S]-binding" evidence="10">
    <location>
        <begin position="2"/>
        <end position="50"/>
    </location>
</feature>
<dbReference type="AlphaFoldDB" id="A0A411HNQ6"/>
<reference evidence="11 12" key="1">
    <citation type="submission" date="2019-01" db="EMBL/GenBank/DDBJ databases">
        <title>Pseudolysobacter antarctica gen. nov., sp. nov., isolated from Fildes Peninsula, Antarctica.</title>
        <authorList>
            <person name="Wei Z."/>
            <person name="Peng F."/>
        </authorList>
    </citation>
    <scope>NUCLEOTIDE SEQUENCE [LARGE SCALE GENOMIC DNA]</scope>
    <source>
        <strain evidence="11 12">AQ6-296</strain>
    </source>
</reference>
<keyword evidence="1" id="KW-0813">Transport</keyword>
<organism evidence="11 12">
    <name type="scientific">Pseudolysobacter antarcticus</name>
    <dbReference type="NCBI Taxonomy" id="2511995"/>
    <lineage>
        <taxon>Bacteria</taxon>
        <taxon>Pseudomonadati</taxon>
        <taxon>Pseudomonadota</taxon>
        <taxon>Gammaproteobacteria</taxon>
        <taxon>Lysobacterales</taxon>
        <taxon>Rhodanobacteraceae</taxon>
        <taxon>Pseudolysobacter</taxon>
    </lineage>
</organism>
<keyword evidence="12" id="KW-1185">Reference proteome</keyword>
<evidence type="ECO:0000256" key="5">
    <source>
        <dbReference type="ARBA" id="ARBA00023004"/>
    </source>
</evidence>
<comment type="similarity">
    <text evidence="9">Belongs to the Bfd family.</text>
</comment>
<dbReference type="EMBL" id="CP035704">
    <property type="protein sequence ID" value="QBB72104.1"/>
    <property type="molecule type" value="Genomic_DNA"/>
</dbReference>
<dbReference type="PANTHER" id="PTHR37424">
    <property type="entry name" value="BACTERIOFERRITIN-ASSOCIATED FERREDOXIN"/>
    <property type="match status" value="1"/>
</dbReference>
<dbReference type="InterPro" id="IPR041854">
    <property type="entry name" value="BFD-like_2Fe2S-bd_dom_sf"/>
</dbReference>
<accession>A0A411HNQ6</accession>
<evidence type="ECO:0000256" key="6">
    <source>
        <dbReference type="ARBA" id="ARBA00023014"/>
    </source>
</evidence>
<gene>
    <name evidence="11" type="ORF">ELE36_17975</name>
</gene>
<dbReference type="Proteomes" id="UP000291562">
    <property type="component" value="Chromosome"/>
</dbReference>
<keyword evidence="2" id="KW-0001">2Fe-2S</keyword>
<evidence type="ECO:0000256" key="3">
    <source>
        <dbReference type="ARBA" id="ARBA00022723"/>
    </source>
</evidence>
<keyword evidence="6" id="KW-0411">Iron-sulfur</keyword>
<evidence type="ECO:0000256" key="7">
    <source>
        <dbReference type="ARBA" id="ARBA00034078"/>
    </source>
</evidence>
<dbReference type="InterPro" id="IPR052371">
    <property type="entry name" value="BFD-associated_ferredoxin"/>
</dbReference>
<dbReference type="PANTHER" id="PTHR37424:SF1">
    <property type="entry name" value="BACTERIOFERRITIN-ASSOCIATED FERREDOXIN"/>
    <property type="match status" value="1"/>
</dbReference>
<name>A0A411HNQ6_9GAMM</name>
<dbReference type="Gene3D" id="1.10.10.1100">
    <property type="entry name" value="BFD-like [2Fe-2S]-binding domain"/>
    <property type="match status" value="1"/>
</dbReference>
<evidence type="ECO:0000313" key="11">
    <source>
        <dbReference type="EMBL" id="QBB72104.1"/>
    </source>
</evidence>
<keyword evidence="5" id="KW-0408">Iron</keyword>
<evidence type="ECO:0000259" key="10">
    <source>
        <dbReference type="Pfam" id="PF04324"/>
    </source>
</evidence>
<dbReference type="InterPro" id="IPR007419">
    <property type="entry name" value="BFD-like_2Fe2S-bd_dom"/>
</dbReference>
<dbReference type="Pfam" id="PF04324">
    <property type="entry name" value="Fer2_BFD"/>
    <property type="match status" value="1"/>
</dbReference>
<evidence type="ECO:0000256" key="8">
    <source>
        <dbReference type="ARBA" id="ARBA00039386"/>
    </source>
</evidence>
<evidence type="ECO:0000256" key="9">
    <source>
        <dbReference type="ARBA" id="ARBA00046332"/>
    </source>
</evidence>
<protein>
    <recommendedName>
        <fullName evidence="8">Bacterioferritin-associated ferredoxin</fullName>
    </recommendedName>
</protein>